<gene>
    <name evidence="2" type="primary">hcpC_13</name>
    <name evidence="2" type="ORF">GALL_346020</name>
</gene>
<organism evidence="2">
    <name type="scientific">mine drainage metagenome</name>
    <dbReference type="NCBI Taxonomy" id="410659"/>
    <lineage>
        <taxon>unclassified sequences</taxon>
        <taxon>metagenomes</taxon>
        <taxon>ecological metagenomes</taxon>
    </lineage>
</organism>
<dbReference type="InterPro" id="IPR029030">
    <property type="entry name" value="Caspase-like_dom_sf"/>
</dbReference>
<dbReference type="SUPFAM" id="SSF52129">
    <property type="entry name" value="Caspase-like"/>
    <property type="match status" value="1"/>
</dbReference>
<dbReference type="AlphaFoldDB" id="A0A1J5QJB8"/>
<keyword evidence="2" id="KW-0378">Hydrolase</keyword>
<name>A0A1J5QJB8_9ZZZZ</name>
<dbReference type="Gene3D" id="3.40.50.1460">
    <property type="match status" value="1"/>
</dbReference>
<dbReference type="Gene3D" id="1.25.40.10">
    <property type="entry name" value="Tetratricopeptide repeat domain"/>
    <property type="match status" value="2"/>
</dbReference>
<dbReference type="InterPro" id="IPR011990">
    <property type="entry name" value="TPR-like_helical_dom_sf"/>
</dbReference>
<dbReference type="InterPro" id="IPR011600">
    <property type="entry name" value="Pept_C14_caspase"/>
</dbReference>
<evidence type="ECO:0000259" key="1">
    <source>
        <dbReference type="PROSITE" id="PS50208"/>
    </source>
</evidence>
<evidence type="ECO:0000313" key="2">
    <source>
        <dbReference type="EMBL" id="OIQ83590.1"/>
    </source>
</evidence>
<comment type="caution">
    <text evidence="2">The sequence shown here is derived from an EMBL/GenBank/DDBJ whole genome shotgun (WGS) entry which is preliminary data.</text>
</comment>
<dbReference type="InterPro" id="IPR006597">
    <property type="entry name" value="Sel1-like"/>
</dbReference>
<proteinExistence type="predicted"/>
<protein>
    <submittedName>
        <fullName evidence="2">Putative beta-lactamase HcpC</fullName>
        <ecNumber evidence="2">3.5.2.6</ecNumber>
    </submittedName>
</protein>
<dbReference type="EMBL" id="MLJW01000689">
    <property type="protein sequence ID" value="OIQ83590.1"/>
    <property type="molecule type" value="Genomic_DNA"/>
</dbReference>
<dbReference type="GO" id="GO:0008800">
    <property type="term" value="F:beta-lactamase activity"/>
    <property type="evidence" value="ECO:0007669"/>
    <property type="project" value="UniProtKB-EC"/>
</dbReference>
<dbReference type="PANTHER" id="PTHR22576:SF37">
    <property type="entry name" value="MUCOSA-ASSOCIATED LYMPHOID TISSUE LYMPHOMA TRANSLOCATION PROTEIN 1"/>
    <property type="match status" value="1"/>
</dbReference>
<dbReference type="Pfam" id="PF00656">
    <property type="entry name" value="Peptidase_C14"/>
    <property type="match status" value="1"/>
</dbReference>
<dbReference type="GO" id="GO:0006508">
    <property type="term" value="P:proteolysis"/>
    <property type="evidence" value="ECO:0007669"/>
    <property type="project" value="InterPro"/>
</dbReference>
<dbReference type="SMART" id="SM00671">
    <property type="entry name" value="SEL1"/>
    <property type="match status" value="5"/>
</dbReference>
<accession>A0A1J5QJB8</accession>
<dbReference type="EC" id="3.5.2.6" evidence="2"/>
<dbReference type="InterPro" id="IPR001309">
    <property type="entry name" value="Pept_C14_p20"/>
</dbReference>
<dbReference type="PANTHER" id="PTHR22576">
    <property type="entry name" value="MUCOSA ASSOCIATED LYMPHOID TISSUE LYMPHOMA TRANSLOCATION PROTEIN 1/PARACASPASE"/>
    <property type="match status" value="1"/>
</dbReference>
<dbReference type="GO" id="GO:0004197">
    <property type="term" value="F:cysteine-type endopeptidase activity"/>
    <property type="evidence" value="ECO:0007669"/>
    <property type="project" value="InterPro"/>
</dbReference>
<dbReference type="Pfam" id="PF08238">
    <property type="entry name" value="Sel1"/>
    <property type="match status" value="5"/>
</dbReference>
<dbReference type="InterPro" id="IPR052039">
    <property type="entry name" value="Caspase-related_regulators"/>
</dbReference>
<dbReference type="SUPFAM" id="SSF81901">
    <property type="entry name" value="HCP-like"/>
    <property type="match status" value="1"/>
</dbReference>
<reference evidence="2" key="1">
    <citation type="submission" date="2016-10" db="EMBL/GenBank/DDBJ databases">
        <title>Sequence of Gallionella enrichment culture.</title>
        <authorList>
            <person name="Poehlein A."/>
            <person name="Muehling M."/>
            <person name="Daniel R."/>
        </authorList>
    </citation>
    <scope>NUCLEOTIDE SEQUENCE</scope>
</reference>
<sequence length="601" mass="63151">MRGFMAGLRLTTAALAALTLVRAPAGAAPAAPPAAAPAPAKAAPAAQAAAPQAAPQQGERRVALVIGNGAYRAVPALANSDNDARLMAATLRDLGFTLIGGGPVLDADKTAMENSIRDFGRALKAGAIGLFYYSGHGIQANGENYLVPVSASISEEADIKYELVDIAYVLDEMAQAGNRLNIIMLDACRNNPLGNGTRALSGGLGQMAAPAGTVISYATQPNNVALDGLGKDSPYTTALASALRKPGLDLFATFNEVGLEVKEATHGRQQPWLSVSPIEGQFYFAGRGSAAPPQSADADAAFWNEVKQSTRAIDLNEYITRFPNGRFTVEAQHRLTADCEAATQSGQGAQRRDLPLERIDTDQAITACRAAPATPHVDYLLGRALEAATRLPEAYKAYATAAESGLPEAETALAAAYDSGKGLPRDAAKAVHWYGKAADRGFAPAQTRLGDLYAQGQDGLEQNDAQARAWYEKAARQDEAAAQLALARLYEQGRGVAKDPATAVRWYRAAAQHGLAEAENALGYAYASGFGSPVSPSQAAQWYRKAAEQGYAPAERNLGWCYQYGQGVAADLTAAARWYEKAADQGDARAKAYLSSLGTTP</sequence>
<feature type="domain" description="Caspase family p20" evidence="1">
    <location>
        <begin position="59"/>
        <end position="192"/>
    </location>
</feature>
<dbReference type="PROSITE" id="PS50208">
    <property type="entry name" value="CASPASE_P20"/>
    <property type="match status" value="1"/>
</dbReference>